<feature type="transmembrane region" description="Helical" evidence="1">
    <location>
        <begin position="124"/>
        <end position="145"/>
    </location>
</feature>
<feature type="transmembrane region" description="Helical" evidence="1">
    <location>
        <begin position="51"/>
        <end position="79"/>
    </location>
</feature>
<keyword evidence="1" id="KW-1133">Transmembrane helix</keyword>
<dbReference type="GeneID" id="64702780"/>
<feature type="transmembrane region" description="Helical" evidence="1">
    <location>
        <begin position="219"/>
        <end position="242"/>
    </location>
</feature>
<keyword evidence="1" id="KW-0472">Membrane</keyword>
<keyword evidence="1" id="KW-0812">Transmembrane</keyword>
<dbReference type="Pfam" id="PF20151">
    <property type="entry name" value="DUF6533"/>
    <property type="match status" value="1"/>
</dbReference>
<feature type="transmembrane region" description="Helical" evidence="1">
    <location>
        <begin position="179"/>
        <end position="198"/>
    </location>
</feature>
<dbReference type="OrthoDB" id="2663831at2759"/>
<protein>
    <recommendedName>
        <fullName evidence="2">DUF6533 domain-containing protein</fullName>
    </recommendedName>
</protein>
<evidence type="ECO:0000313" key="4">
    <source>
        <dbReference type="Proteomes" id="UP000823399"/>
    </source>
</evidence>
<evidence type="ECO:0000259" key="2">
    <source>
        <dbReference type="Pfam" id="PF20151"/>
    </source>
</evidence>
<keyword evidence="4" id="KW-1185">Reference proteome</keyword>
<evidence type="ECO:0000256" key="1">
    <source>
        <dbReference type="SAM" id="Phobius"/>
    </source>
</evidence>
<evidence type="ECO:0000313" key="3">
    <source>
        <dbReference type="EMBL" id="KAG2086589.1"/>
    </source>
</evidence>
<feature type="transmembrane region" description="Helical" evidence="1">
    <location>
        <begin position="20"/>
        <end position="39"/>
    </location>
</feature>
<feature type="domain" description="DUF6533" evidence="2">
    <location>
        <begin position="23"/>
        <end position="66"/>
    </location>
</feature>
<dbReference type="AlphaFoldDB" id="A0A9P7JL93"/>
<dbReference type="RefSeq" id="XP_041284948.1">
    <property type="nucleotide sequence ID" value="XM_041440521.1"/>
</dbReference>
<reference evidence="3" key="1">
    <citation type="journal article" date="2020" name="New Phytol.">
        <title>Comparative genomics reveals dynamic genome evolution in host specialist ectomycorrhizal fungi.</title>
        <authorList>
            <person name="Lofgren L.A."/>
            <person name="Nguyen N.H."/>
            <person name="Vilgalys R."/>
            <person name="Ruytinx J."/>
            <person name="Liao H.L."/>
            <person name="Branco S."/>
            <person name="Kuo A."/>
            <person name="LaButti K."/>
            <person name="Lipzen A."/>
            <person name="Andreopoulos W."/>
            <person name="Pangilinan J."/>
            <person name="Riley R."/>
            <person name="Hundley H."/>
            <person name="Na H."/>
            <person name="Barry K."/>
            <person name="Grigoriev I.V."/>
            <person name="Stajich J.E."/>
            <person name="Kennedy P.G."/>
        </authorList>
    </citation>
    <scope>NUCLEOTIDE SEQUENCE</scope>
    <source>
        <strain evidence="3">FC423</strain>
    </source>
</reference>
<feature type="transmembrane region" description="Helical" evidence="1">
    <location>
        <begin position="99"/>
        <end position="117"/>
    </location>
</feature>
<accession>A0A9P7JL93</accession>
<feature type="transmembrane region" description="Helical" evidence="1">
    <location>
        <begin position="262"/>
        <end position="280"/>
    </location>
</feature>
<proteinExistence type="predicted"/>
<dbReference type="Proteomes" id="UP000823399">
    <property type="component" value="Unassembled WGS sequence"/>
</dbReference>
<name>A0A9P7JL93_9AGAM</name>
<dbReference type="EMBL" id="JABBWM010000143">
    <property type="protein sequence ID" value="KAG2086589.1"/>
    <property type="molecule type" value="Genomic_DNA"/>
</dbReference>
<gene>
    <name evidence="3" type="ORF">F5147DRAFT_76126</name>
</gene>
<organism evidence="3 4">
    <name type="scientific">Suillus discolor</name>
    <dbReference type="NCBI Taxonomy" id="1912936"/>
    <lineage>
        <taxon>Eukaryota</taxon>
        <taxon>Fungi</taxon>
        <taxon>Dikarya</taxon>
        <taxon>Basidiomycota</taxon>
        <taxon>Agaricomycotina</taxon>
        <taxon>Agaricomycetes</taxon>
        <taxon>Agaricomycetidae</taxon>
        <taxon>Boletales</taxon>
        <taxon>Suillineae</taxon>
        <taxon>Suillaceae</taxon>
        <taxon>Suillus</taxon>
    </lineage>
</organism>
<dbReference type="InterPro" id="IPR045340">
    <property type="entry name" value="DUF6533"/>
</dbReference>
<sequence>MTKISDDPSWWPSIDDHNFYSYWRVAAGFVVVYDWALTLGQEIDLIWGQRWSLITVLFLVIRYIGMPYFVIDALAYIPIFSLTDEVSYLMTYAKNVQDVIVFVMLGIIMIARLHAMYQGSRMMLIFLVIVFLAVNIAYAVIINITEIKDTTAEELILSGRHMCRYEYKGDYQLLFQMNWILITIWEILALCLSAWIAVKHFRDLQRFGPSTGSIIGDCFRVLIESHVLYFASFVGVPIIQFILESSELEHSNSMASSILHGAYQILSGVQWFVLGPRLVLGVREYHAKLVAESDAETSMNLIVFQEHVYVPTSSSV</sequence>
<comment type="caution">
    <text evidence="3">The sequence shown here is derived from an EMBL/GenBank/DDBJ whole genome shotgun (WGS) entry which is preliminary data.</text>
</comment>